<dbReference type="GO" id="GO:0012505">
    <property type="term" value="C:endomembrane system"/>
    <property type="evidence" value="ECO:0007669"/>
    <property type="project" value="UniProtKB-SubCell"/>
</dbReference>
<feature type="transmembrane region" description="Helical" evidence="13">
    <location>
        <begin position="20"/>
        <end position="41"/>
    </location>
</feature>
<dbReference type="GO" id="GO:0045259">
    <property type="term" value="C:proton-transporting ATP synthase complex"/>
    <property type="evidence" value="ECO:0007669"/>
    <property type="project" value="UniProtKB-KW"/>
</dbReference>
<dbReference type="GO" id="GO:0046933">
    <property type="term" value="F:proton-transporting ATP synthase activity, rotational mechanism"/>
    <property type="evidence" value="ECO:0007669"/>
    <property type="project" value="UniProtKB-UniRule"/>
</dbReference>
<dbReference type="GO" id="GO:0005886">
    <property type="term" value="C:plasma membrane"/>
    <property type="evidence" value="ECO:0007669"/>
    <property type="project" value="UniProtKB-SubCell"/>
</dbReference>
<dbReference type="PANTHER" id="PTHR33445">
    <property type="entry name" value="ATP SYNTHASE SUBUNIT B', CHLOROPLASTIC"/>
    <property type="match status" value="1"/>
</dbReference>
<dbReference type="GO" id="GO:0046961">
    <property type="term" value="F:proton-transporting ATPase activity, rotational mechanism"/>
    <property type="evidence" value="ECO:0007669"/>
    <property type="project" value="TreeGrafter"/>
</dbReference>
<keyword evidence="15" id="KW-0175">Coiled coil</keyword>
<keyword evidence="8 13" id="KW-0406">Ion transport</keyword>
<dbReference type="NCBIfam" id="TIGR01144">
    <property type="entry name" value="ATP_synt_b"/>
    <property type="match status" value="1"/>
</dbReference>
<evidence type="ECO:0000256" key="2">
    <source>
        <dbReference type="ARBA" id="ARBA00022448"/>
    </source>
</evidence>
<comment type="function">
    <text evidence="13">Component of the F(0) channel, it forms part of the peripheral stalk, linking F(1) to F(0).</text>
</comment>
<dbReference type="PANTHER" id="PTHR33445:SF1">
    <property type="entry name" value="ATP SYNTHASE SUBUNIT B"/>
    <property type="match status" value="1"/>
</dbReference>
<protein>
    <recommendedName>
        <fullName evidence="13">ATP synthase subunit b</fullName>
    </recommendedName>
    <alternativeName>
        <fullName evidence="13">ATP synthase F(0) sector subunit b</fullName>
    </alternativeName>
    <alternativeName>
        <fullName evidence="13">ATPase subunit I</fullName>
    </alternativeName>
    <alternativeName>
        <fullName evidence="13">F-type ATPase subunit b</fullName>
        <shortName evidence="13">F-ATPase subunit b</shortName>
    </alternativeName>
</protein>
<evidence type="ECO:0000256" key="11">
    <source>
        <dbReference type="ARBA" id="ARBA00025198"/>
    </source>
</evidence>
<keyword evidence="4 13" id="KW-0138">CF(0)</keyword>
<dbReference type="CDD" id="cd06503">
    <property type="entry name" value="ATP-synt_Fo_b"/>
    <property type="match status" value="1"/>
</dbReference>
<keyword evidence="5 13" id="KW-0812">Transmembrane</keyword>
<dbReference type="EMBL" id="MHUF01000009">
    <property type="protein sequence ID" value="OHA72891.1"/>
    <property type="molecule type" value="Genomic_DNA"/>
</dbReference>
<evidence type="ECO:0000256" key="10">
    <source>
        <dbReference type="ARBA" id="ARBA00023310"/>
    </source>
</evidence>
<comment type="similarity">
    <text evidence="1 13 14">Belongs to the ATPase B chain family.</text>
</comment>
<evidence type="ECO:0000256" key="4">
    <source>
        <dbReference type="ARBA" id="ARBA00022547"/>
    </source>
</evidence>
<comment type="subunit">
    <text evidence="13">F-type ATPases have 2 components, F(1) - the catalytic core - and F(0) - the membrane proton channel. F(1) has five subunits: alpha(3), beta(3), gamma(1), delta(1), epsilon(1). F(0) has three main subunits: a(1), b(2) and c(10-14). The alpha and beta chains form an alternating ring which encloses part of the gamma chain. F(1) is attached to F(0) by a central stalk formed by the gamma and epsilon chains, while a peripheral stalk is formed by the delta and b chains.</text>
</comment>
<reference evidence="16 17" key="1">
    <citation type="journal article" date="2016" name="Nat. Commun.">
        <title>Thousands of microbial genomes shed light on interconnected biogeochemical processes in an aquifer system.</title>
        <authorList>
            <person name="Anantharaman K."/>
            <person name="Brown C.T."/>
            <person name="Hug L.A."/>
            <person name="Sharon I."/>
            <person name="Castelle C.J."/>
            <person name="Probst A.J."/>
            <person name="Thomas B.C."/>
            <person name="Singh A."/>
            <person name="Wilkins M.J."/>
            <person name="Karaoz U."/>
            <person name="Brodie E.L."/>
            <person name="Williams K.H."/>
            <person name="Hubbard S.S."/>
            <person name="Banfield J.F."/>
        </authorList>
    </citation>
    <scope>NUCLEOTIDE SEQUENCE [LARGE SCALE GENOMIC DNA]</scope>
</reference>
<name>A0A1G2RLI9_9BACT</name>
<evidence type="ECO:0000256" key="5">
    <source>
        <dbReference type="ARBA" id="ARBA00022692"/>
    </source>
</evidence>
<dbReference type="AlphaFoldDB" id="A0A1G2RLI9"/>
<sequence length="165" mass="19267">MTELFTNLGINWKLLLAQSVNFLLVLFLLNHFVFKKLIVFLEERKKRIEQGIVLRDKAERELQRTMEARHRELEQARKEAEGVVLKAKTAAEQSSLEIIGEAKNRQERIVEQAKLQIGREKGSMIEQAKDEIRERAILFAEKILQRTLKKGDEERMVKEALKELG</sequence>
<dbReference type="Pfam" id="PF00430">
    <property type="entry name" value="ATP-synt_B"/>
    <property type="match status" value="1"/>
</dbReference>
<comment type="function">
    <text evidence="11 13">F(1)F(0) ATP synthase produces ATP from ADP in the presence of a proton or sodium gradient. F-type ATPases consist of two structural domains, F(1) containing the extramembraneous catalytic core and F(0) containing the membrane proton channel, linked together by a central stalk and a peripheral stalk. During catalysis, ATP synthesis in the catalytic domain of F(1) is coupled via a rotary mechanism of the central stalk subunits to proton translocation.</text>
</comment>
<keyword evidence="7 13" id="KW-1133">Transmembrane helix</keyword>
<feature type="coiled-coil region" evidence="15">
    <location>
        <begin position="55"/>
        <end position="93"/>
    </location>
</feature>
<evidence type="ECO:0000313" key="17">
    <source>
        <dbReference type="Proteomes" id="UP000177287"/>
    </source>
</evidence>
<evidence type="ECO:0000313" key="16">
    <source>
        <dbReference type="EMBL" id="OHA72891.1"/>
    </source>
</evidence>
<keyword evidence="9 13" id="KW-0472">Membrane</keyword>
<dbReference type="HAMAP" id="MF_01398">
    <property type="entry name" value="ATP_synth_b_bprime"/>
    <property type="match status" value="1"/>
</dbReference>
<dbReference type="InterPro" id="IPR050059">
    <property type="entry name" value="ATP_synthase_B_chain"/>
</dbReference>
<comment type="caution">
    <text evidence="16">The sequence shown here is derived from an EMBL/GenBank/DDBJ whole genome shotgun (WGS) entry which is preliminary data.</text>
</comment>
<gene>
    <name evidence="13" type="primary">atpF</name>
    <name evidence="16" type="ORF">A3A27_00675</name>
</gene>
<evidence type="ECO:0000256" key="12">
    <source>
        <dbReference type="ARBA" id="ARBA00037847"/>
    </source>
</evidence>
<accession>A0A1G2RLI9</accession>
<evidence type="ECO:0000256" key="6">
    <source>
        <dbReference type="ARBA" id="ARBA00022781"/>
    </source>
</evidence>
<evidence type="ECO:0000256" key="14">
    <source>
        <dbReference type="RuleBase" id="RU003848"/>
    </source>
</evidence>
<evidence type="ECO:0000256" key="15">
    <source>
        <dbReference type="SAM" id="Coils"/>
    </source>
</evidence>
<keyword evidence="6 13" id="KW-0375">Hydrogen ion transport</keyword>
<evidence type="ECO:0000256" key="7">
    <source>
        <dbReference type="ARBA" id="ARBA00022989"/>
    </source>
</evidence>
<evidence type="ECO:0000256" key="13">
    <source>
        <dbReference type="HAMAP-Rule" id="MF_01398"/>
    </source>
</evidence>
<evidence type="ECO:0000256" key="9">
    <source>
        <dbReference type="ARBA" id="ARBA00023136"/>
    </source>
</evidence>
<proteinExistence type="inferred from homology"/>
<evidence type="ECO:0000256" key="1">
    <source>
        <dbReference type="ARBA" id="ARBA00005513"/>
    </source>
</evidence>
<dbReference type="Proteomes" id="UP000177287">
    <property type="component" value="Unassembled WGS sequence"/>
</dbReference>
<dbReference type="InterPro" id="IPR002146">
    <property type="entry name" value="ATP_synth_b/b'su_bac/chlpt"/>
</dbReference>
<evidence type="ECO:0000256" key="8">
    <source>
        <dbReference type="ARBA" id="ARBA00023065"/>
    </source>
</evidence>
<dbReference type="InterPro" id="IPR005864">
    <property type="entry name" value="ATP_synth_F0_bsu_bac"/>
</dbReference>
<keyword evidence="10 13" id="KW-0066">ATP synthesis</keyword>
<keyword evidence="2 13" id="KW-0813">Transport</keyword>
<comment type="subcellular location">
    <subcellularLocation>
        <location evidence="13">Cell membrane</location>
        <topology evidence="13">Single-pass membrane protein</topology>
    </subcellularLocation>
    <subcellularLocation>
        <location evidence="12">Endomembrane system</location>
        <topology evidence="12">Single-pass membrane protein</topology>
    </subcellularLocation>
</comment>
<organism evidence="16 17">
    <name type="scientific">Candidatus Wildermuthbacteria bacterium RIFCSPLOWO2_01_FULL_47_18</name>
    <dbReference type="NCBI Taxonomy" id="1802460"/>
    <lineage>
        <taxon>Bacteria</taxon>
        <taxon>Candidatus Wildermuthiibacteriota</taxon>
    </lineage>
</organism>
<keyword evidence="3 13" id="KW-1003">Cell membrane</keyword>
<evidence type="ECO:0000256" key="3">
    <source>
        <dbReference type="ARBA" id="ARBA00022475"/>
    </source>
</evidence>